<evidence type="ECO:0000313" key="2">
    <source>
        <dbReference type="Proteomes" id="UP001623559"/>
    </source>
</evidence>
<dbReference type="PROSITE" id="PS51257">
    <property type="entry name" value="PROKAR_LIPOPROTEIN"/>
    <property type="match status" value="1"/>
</dbReference>
<evidence type="ECO:0000313" key="1">
    <source>
        <dbReference type="EMBL" id="MFL0206253.1"/>
    </source>
</evidence>
<dbReference type="InterPro" id="IPR032710">
    <property type="entry name" value="NTF2-like_dom_sf"/>
</dbReference>
<protein>
    <submittedName>
        <fullName evidence="1">Nuclear transport factor 2 family protein</fullName>
    </submittedName>
</protein>
<proteinExistence type="predicted"/>
<comment type="caution">
    <text evidence="1">The sequence shown here is derived from an EMBL/GenBank/DDBJ whole genome shotgun (WGS) entry which is preliminary data.</text>
</comment>
<dbReference type="SUPFAM" id="SSF54427">
    <property type="entry name" value="NTF2-like"/>
    <property type="match status" value="1"/>
</dbReference>
<dbReference type="EMBL" id="JBEWZG010000002">
    <property type="protein sequence ID" value="MFL0206253.1"/>
    <property type="molecule type" value="Genomic_DNA"/>
</dbReference>
<sequence>MKKIIMIMAVATALFSCGQKQDSAASTEASADSLGGTFSSTDEKSQIIQNQIKAAMSGDTTYKWDELADDIAVFYPSDTIPDIKGKKAYLADFAANKSFWENPHFTFLRVVTLKINNGETWTNVWGTWHAKGRYSGKDITTNIHQALKWENDKETQEINFFDTKFVVDEMAAKQAAEKK</sequence>
<accession>A0ABW8SWT3</accession>
<name>A0ABW8SWT3_9BACT</name>
<dbReference type="Proteomes" id="UP001623559">
    <property type="component" value="Unassembled WGS sequence"/>
</dbReference>
<dbReference type="RefSeq" id="WP_406777833.1">
    <property type="nucleotide sequence ID" value="NZ_JBEWZG010000002.1"/>
</dbReference>
<reference evidence="1 2" key="1">
    <citation type="submission" date="2024-07" db="EMBL/GenBank/DDBJ databases">
        <authorList>
            <person name="Pitt A."/>
            <person name="Hahn M.W."/>
        </authorList>
    </citation>
    <scope>NUCLEOTIDE SEQUENCE [LARGE SCALE GENOMIC DNA]</scope>
    <source>
        <strain evidence="1 2">2-AUSEE-184A6</strain>
    </source>
</reference>
<gene>
    <name evidence="1" type="ORF">V7S74_05820</name>
</gene>
<dbReference type="Gene3D" id="3.10.450.50">
    <property type="match status" value="1"/>
</dbReference>
<organism evidence="1 2">
    <name type="scientific">Aquirufa novilacunae</name>
    <dbReference type="NCBI Taxonomy" id="3139305"/>
    <lineage>
        <taxon>Bacteria</taxon>
        <taxon>Pseudomonadati</taxon>
        <taxon>Bacteroidota</taxon>
        <taxon>Cytophagia</taxon>
        <taxon>Cytophagales</taxon>
        <taxon>Flectobacillaceae</taxon>
        <taxon>Aquirufa</taxon>
    </lineage>
</organism>